<dbReference type="SUPFAM" id="SSF110997">
    <property type="entry name" value="Sporulation related repeat"/>
    <property type="match status" value="1"/>
</dbReference>
<feature type="region of interest" description="Disordered" evidence="1">
    <location>
        <begin position="1"/>
        <end position="21"/>
    </location>
</feature>
<feature type="region of interest" description="Disordered" evidence="1">
    <location>
        <begin position="72"/>
        <end position="97"/>
    </location>
</feature>
<dbReference type="PROSITE" id="PS51724">
    <property type="entry name" value="SPOR"/>
    <property type="match status" value="1"/>
</dbReference>
<evidence type="ECO:0000256" key="1">
    <source>
        <dbReference type="SAM" id="MobiDB-lite"/>
    </source>
</evidence>
<dbReference type="AlphaFoldDB" id="A0A2J0YWE2"/>
<comment type="caution">
    <text evidence="3">The sequence shown here is derived from an EMBL/GenBank/DDBJ whole genome shotgun (WGS) entry which is preliminary data.</text>
</comment>
<dbReference type="EMBL" id="NJGD01000016">
    <property type="protein sequence ID" value="PJR12232.1"/>
    <property type="molecule type" value="Genomic_DNA"/>
</dbReference>
<evidence type="ECO:0000313" key="3">
    <source>
        <dbReference type="EMBL" id="PJR12232.1"/>
    </source>
</evidence>
<accession>A0A2J0YWE2</accession>
<feature type="region of interest" description="Disordered" evidence="1">
    <location>
        <begin position="760"/>
        <end position="860"/>
    </location>
</feature>
<name>A0A2J0YWE2_RHIML</name>
<dbReference type="Proteomes" id="UP000231987">
    <property type="component" value="Unassembled WGS sequence"/>
</dbReference>
<dbReference type="Pfam" id="PF05036">
    <property type="entry name" value="SPOR"/>
    <property type="match status" value="1"/>
</dbReference>
<organism evidence="3 4">
    <name type="scientific">Rhizobium meliloti</name>
    <name type="common">Ensifer meliloti</name>
    <name type="synonym">Sinorhizobium meliloti</name>
    <dbReference type="NCBI Taxonomy" id="382"/>
    <lineage>
        <taxon>Bacteria</taxon>
        <taxon>Pseudomonadati</taxon>
        <taxon>Pseudomonadota</taxon>
        <taxon>Alphaproteobacteria</taxon>
        <taxon>Hyphomicrobiales</taxon>
        <taxon>Rhizobiaceae</taxon>
        <taxon>Sinorhizobium/Ensifer group</taxon>
        <taxon>Sinorhizobium</taxon>
    </lineage>
</organism>
<feature type="region of interest" description="Disordered" evidence="1">
    <location>
        <begin position="351"/>
        <end position="371"/>
    </location>
</feature>
<feature type="compositionally biased region" description="Low complexity" evidence="1">
    <location>
        <begin position="829"/>
        <end position="860"/>
    </location>
</feature>
<evidence type="ECO:0000313" key="4">
    <source>
        <dbReference type="Proteomes" id="UP000231987"/>
    </source>
</evidence>
<dbReference type="InterPro" id="IPR007730">
    <property type="entry name" value="SPOR-like_dom"/>
</dbReference>
<protein>
    <submittedName>
        <fullName evidence="3">Sporulation protein</fullName>
    </submittedName>
</protein>
<dbReference type="Gene3D" id="3.30.70.1070">
    <property type="entry name" value="Sporulation related repeat"/>
    <property type="match status" value="1"/>
</dbReference>
<feature type="compositionally biased region" description="Low complexity" evidence="1">
    <location>
        <begin position="775"/>
        <end position="819"/>
    </location>
</feature>
<dbReference type="GO" id="GO:0042834">
    <property type="term" value="F:peptidoglycan binding"/>
    <property type="evidence" value="ECO:0007669"/>
    <property type="project" value="InterPro"/>
</dbReference>
<evidence type="ECO:0000259" key="2">
    <source>
        <dbReference type="PROSITE" id="PS51724"/>
    </source>
</evidence>
<feature type="region of interest" description="Disordered" evidence="1">
    <location>
        <begin position="577"/>
        <end position="597"/>
    </location>
</feature>
<proteinExistence type="predicted"/>
<sequence>MADKQFARSGPAEFEPLADDDPLSELARIVGYDARPAVQQLQELQRHQEAMRREPAFDLEEELLRAFDSYDTPHAAPVRPDSGLVEHPSAPVSTDGAHPVFDEQVAQNAVVTDVAPAPEGVADAAASPSIETPVERTSNEDLTAVAVASHDEPAVDLERELELSLGYDASPDATDAAQPDVVPAGVSDVPIFSDWQEPLSAKLAVAGKLAEQAGLAEPVYVDMAGDLAGSVESNELTDIAVAPPEMPSQPSASTDADRLLTDVERFPVPAAAEVAAPAVAETQDPPAPAAVKKNNYPFTPTFSRATPVASSGGVSQQRAFATPTVETAVASPAATSAAATSPAVVVQSVSPERAPEMRAEAAPQVSENRMPEAEVEPSFDIEDFELELADIALDLDLADSPVADAPASIVATQAAVAHPALVETPAQPYLQAMGAPREPETFVHQAPVSSRDMPVPVEPEKPSVDVALPFDPAMIGETESGVAPIGELDVPQLPPVEAEEKAAAYPADYDLDIDAEMAQLFSAPAPAAKNGANLEPVAASAEKADPAFAPADDFDEFEKAMEEDFQRSMAERRSATQEAERMTAMPHAQSEEYREDGYGRRSQRSMLLAASVAGIIIVGGAAVYAWMGGSNAVLSGDGPKIILADKAPVKVVPEEKGGKTVPNQDKAVYDRVAGVSGKAPLQQSLVSSTEEPMDVVQRTLTPETLPLEGRGDVETLPGASPADDDEVARLLPGTDAGNAADEEEAVPAVAPRKVRTMIVKPDGTLVPREEPAPQPESAAATAGGAAPIPARASGEAIAAGSQAEATAAAQPDQLAAASEGATPVRSVKTTALPQARPAAQPQAAAPAAAPAESQPATETAAAPLATASVPAGSYVIQIASLPSEAEAQKSYNNLSSKFASVIGGRGVDIRKAEIAGKGTYYRVRIPVGSREEANSLCSRYKSAGGSCLVTK</sequence>
<feature type="region of interest" description="Disordered" evidence="1">
    <location>
        <begin position="703"/>
        <end position="748"/>
    </location>
</feature>
<dbReference type="RefSeq" id="WP_100674034.1">
    <property type="nucleotide sequence ID" value="NZ_NJGD01000016.1"/>
</dbReference>
<feature type="domain" description="SPOR" evidence="2">
    <location>
        <begin position="868"/>
        <end position="951"/>
    </location>
</feature>
<gene>
    <name evidence="3" type="ORF">CEJ86_26115</name>
</gene>
<reference evidence="3 4" key="1">
    <citation type="submission" date="2017-06" db="EMBL/GenBank/DDBJ databases">
        <title>Ensifer strains isolated from leguminous trees and herbs display diverse denitrification phenotypes with some acting as strong N2O sinks.</title>
        <authorList>
            <person name="Woliy K."/>
            <person name="Mania D."/>
            <person name="Bakken L.R."/>
            <person name="Frostegard A."/>
        </authorList>
    </citation>
    <scope>NUCLEOTIDE SEQUENCE [LARGE SCALE GENOMIC DNA]</scope>
    <source>
        <strain evidence="3 4">AC50a</strain>
    </source>
</reference>
<dbReference type="InterPro" id="IPR036680">
    <property type="entry name" value="SPOR-like_sf"/>
</dbReference>